<dbReference type="EMBL" id="JARIHO010000047">
    <property type="protein sequence ID" value="KAJ7323317.1"/>
    <property type="molecule type" value="Genomic_DNA"/>
</dbReference>
<accession>A0AAD6ZHN1</accession>
<dbReference type="AlphaFoldDB" id="A0AAD6ZHN1"/>
<protein>
    <submittedName>
        <fullName evidence="1">Uncharacterized protein</fullName>
    </submittedName>
</protein>
<proteinExistence type="predicted"/>
<gene>
    <name evidence="1" type="ORF">DFH08DRAFT_350882</name>
</gene>
<reference evidence="1" key="1">
    <citation type="submission" date="2023-03" db="EMBL/GenBank/DDBJ databases">
        <title>Massive genome expansion in bonnet fungi (Mycena s.s.) driven by repeated elements and novel gene families across ecological guilds.</title>
        <authorList>
            <consortium name="Lawrence Berkeley National Laboratory"/>
            <person name="Harder C.B."/>
            <person name="Miyauchi S."/>
            <person name="Viragh M."/>
            <person name="Kuo A."/>
            <person name="Thoen E."/>
            <person name="Andreopoulos B."/>
            <person name="Lu D."/>
            <person name="Skrede I."/>
            <person name="Drula E."/>
            <person name="Henrissat B."/>
            <person name="Morin E."/>
            <person name="Kohler A."/>
            <person name="Barry K."/>
            <person name="LaButti K."/>
            <person name="Morin E."/>
            <person name="Salamov A."/>
            <person name="Lipzen A."/>
            <person name="Mereny Z."/>
            <person name="Hegedus B."/>
            <person name="Baldrian P."/>
            <person name="Stursova M."/>
            <person name="Weitz H."/>
            <person name="Taylor A."/>
            <person name="Grigoriev I.V."/>
            <person name="Nagy L.G."/>
            <person name="Martin F."/>
            <person name="Kauserud H."/>
        </authorList>
    </citation>
    <scope>NUCLEOTIDE SEQUENCE</scope>
    <source>
        <strain evidence="1">CBHHK002</strain>
    </source>
</reference>
<evidence type="ECO:0000313" key="2">
    <source>
        <dbReference type="Proteomes" id="UP001218218"/>
    </source>
</evidence>
<sequence>MQSILLQLKSFRLGYTEERPYPWKWTTPIVLIPLSAYNIVQESTYRPNDTLPALALSSLVPSVFQPSANSFIPQPLTVGDIIKLNGSLFEYTVVDAFDGLDETKPVPSFSYYNNPLSDGCDVVRMASSELRSFQFLISSDKCHRQRWPNQSGRRPRLAPPI</sequence>
<organism evidence="1 2">
    <name type="scientific">Mycena albidolilacea</name>
    <dbReference type="NCBI Taxonomy" id="1033008"/>
    <lineage>
        <taxon>Eukaryota</taxon>
        <taxon>Fungi</taxon>
        <taxon>Dikarya</taxon>
        <taxon>Basidiomycota</taxon>
        <taxon>Agaricomycotina</taxon>
        <taxon>Agaricomycetes</taxon>
        <taxon>Agaricomycetidae</taxon>
        <taxon>Agaricales</taxon>
        <taxon>Marasmiineae</taxon>
        <taxon>Mycenaceae</taxon>
        <taxon>Mycena</taxon>
    </lineage>
</organism>
<evidence type="ECO:0000313" key="1">
    <source>
        <dbReference type="EMBL" id="KAJ7323317.1"/>
    </source>
</evidence>
<name>A0AAD6ZHN1_9AGAR</name>
<comment type="caution">
    <text evidence="1">The sequence shown here is derived from an EMBL/GenBank/DDBJ whole genome shotgun (WGS) entry which is preliminary data.</text>
</comment>
<dbReference type="Proteomes" id="UP001218218">
    <property type="component" value="Unassembled WGS sequence"/>
</dbReference>
<keyword evidence="2" id="KW-1185">Reference proteome</keyword>